<evidence type="ECO:0000256" key="1">
    <source>
        <dbReference type="SAM" id="MobiDB-lite"/>
    </source>
</evidence>
<keyword evidence="2" id="KW-0472">Membrane</keyword>
<dbReference type="WBParaSite" id="L893_g23317.t1">
    <property type="protein sequence ID" value="L893_g23317.t1"/>
    <property type="gene ID" value="L893_g23317"/>
</dbReference>
<feature type="compositionally biased region" description="Basic and acidic residues" evidence="1">
    <location>
        <begin position="47"/>
        <end position="56"/>
    </location>
</feature>
<evidence type="ECO:0000313" key="4">
    <source>
        <dbReference type="WBParaSite" id="L893_g23317.t1"/>
    </source>
</evidence>
<evidence type="ECO:0000256" key="2">
    <source>
        <dbReference type="SAM" id="Phobius"/>
    </source>
</evidence>
<reference evidence="4" key="1">
    <citation type="submission" date="2016-11" db="UniProtKB">
        <authorList>
            <consortium name="WormBaseParasite"/>
        </authorList>
    </citation>
    <scope>IDENTIFICATION</scope>
</reference>
<feature type="transmembrane region" description="Helical" evidence="2">
    <location>
        <begin position="12"/>
        <end position="32"/>
    </location>
</feature>
<accession>A0A1I7Z6F1</accession>
<organism evidence="3 4">
    <name type="scientific">Steinernema glaseri</name>
    <dbReference type="NCBI Taxonomy" id="37863"/>
    <lineage>
        <taxon>Eukaryota</taxon>
        <taxon>Metazoa</taxon>
        <taxon>Ecdysozoa</taxon>
        <taxon>Nematoda</taxon>
        <taxon>Chromadorea</taxon>
        <taxon>Rhabditida</taxon>
        <taxon>Tylenchina</taxon>
        <taxon>Panagrolaimomorpha</taxon>
        <taxon>Strongyloidoidea</taxon>
        <taxon>Steinernematidae</taxon>
        <taxon>Steinernema</taxon>
    </lineage>
</organism>
<evidence type="ECO:0000313" key="3">
    <source>
        <dbReference type="Proteomes" id="UP000095287"/>
    </source>
</evidence>
<keyword evidence="2" id="KW-0812">Transmembrane</keyword>
<dbReference type="Proteomes" id="UP000095287">
    <property type="component" value="Unplaced"/>
</dbReference>
<keyword evidence="2" id="KW-1133">Transmembrane helix</keyword>
<keyword evidence="3" id="KW-1185">Reference proteome</keyword>
<dbReference type="AlphaFoldDB" id="A0A1I7Z6F1"/>
<feature type="compositionally biased region" description="Polar residues" evidence="1">
    <location>
        <begin position="103"/>
        <end position="117"/>
    </location>
</feature>
<sequence>MGTEITKENLPIIVALCAAIVIIIVLFVVWFIKFRRTAVSTKPVEAPRCEHQETNKQARAGVEQQLSHKMKSHEAESRRLEAAAPTPTIDTVEQGGVNPSACAAQQTPNPSSFSRSETIAEDELTPTVVRHPHVTRHLQKTDSRIAMYGGEPFYDIDLNPSLKSVDVTQ</sequence>
<protein>
    <submittedName>
        <fullName evidence="4">Secreted protein</fullName>
    </submittedName>
</protein>
<name>A0A1I7Z6F1_9BILA</name>
<feature type="compositionally biased region" description="Basic and acidic residues" evidence="1">
    <location>
        <begin position="72"/>
        <end position="81"/>
    </location>
</feature>
<proteinExistence type="predicted"/>
<feature type="region of interest" description="Disordered" evidence="1">
    <location>
        <begin position="47"/>
        <end position="117"/>
    </location>
</feature>